<dbReference type="PROSITE" id="PS50309">
    <property type="entry name" value="DC"/>
    <property type="match status" value="2"/>
</dbReference>
<evidence type="ECO:0000313" key="7">
    <source>
        <dbReference type="Proteomes" id="UP001217089"/>
    </source>
</evidence>
<proteinExistence type="inferred from homology"/>
<feature type="domain" description="Doublecortin" evidence="5">
    <location>
        <begin position="18"/>
        <end position="100"/>
    </location>
</feature>
<feature type="domain" description="PLAT" evidence="4">
    <location>
        <begin position="769"/>
        <end position="885"/>
    </location>
</feature>
<feature type="domain" description="PLAT" evidence="4">
    <location>
        <begin position="411"/>
        <end position="528"/>
    </location>
</feature>
<gene>
    <name evidence="6" type="ORF">KUTeg_016696</name>
</gene>
<dbReference type="PANTHER" id="PTHR45901">
    <property type="entry name" value="PROTEIN CBG12474"/>
    <property type="match status" value="1"/>
</dbReference>
<dbReference type="InterPro" id="IPR036572">
    <property type="entry name" value="Doublecortin_dom_sf"/>
</dbReference>
<dbReference type="SUPFAM" id="SSF50353">
    <property type="entry name" value="Cytokine"/>
    <property type="match status" value="1"/>
</dbReference>
<dbReference type="Gene3D" id="2.40.180.10">
    <property type="entry name" value="Catalase core domain"/>
    <property type="match status" value="3"/>
</dbReference>
<evidence type="ECO:0000259" key="4">
    <source>
        <dbReference type="PROSITE" id="PS50095"/>
    </source>
</evidence>
<dbReference type="Pfam" id="PF00167">
    <property type="entry name" value="FGF"/>
    <property type="match status" value="1"/>
</dbReference>
<dbReference type="PANTHER" id="PTHR45901:SF7">
    <property type="entry name" value="OXYGEN-REGULATED PROTEIN 1"/>
    <property type="match status" value="1"/>
</dbReference>
<dbReference type="Gene3D" id="3.10.20.230">
    <property type="entry name" value="Doublecortin domain"/>
    <property type="match status" value="2"/>
</dbReference>
<evidence type="ECO:0000313" key="6">
    <source>
        <dbReference type="EMBL" id="KAJ8306151.1"/>
    </source>
</evidence>
<sequence length="1287" mass="146064">MDTHSNLRSSQTAPPEAKTCYFYKENDYYYKPAKVVVGSQVKSWPVLLTELSKRVPLSHGVRSVATPGGHDMISNLDGLTHDGHYVCSTNRHRVKSLNIDRVQGGRNWNFGRPPSGQRALNLLLREEAENRSLRHSNFDTYSTRTTPHRDVTDPYIGNKHPKKITVMKNGDPTERHVILLNRRTGQTFEQILSDMSEMFHFAIRKLYTMDGKRIRGCNSMFKGPDVLVCSGWEGFKKMGGLGYSQGSRAGFSRAGRPTQSRGSNDIIASRLKKRKERLTKTRGMWHVTVNTNSLKSAGTNAQVTLTIYGHRGNSGPITLGNMEGNDFDPGNKDEFNISIGNVGEIYKIRIGHDNTGDNPGWLCDEIRMKDVDTHEELVFPCHRWMARDEDDSEICREMAAVRRGEPILPVLRYEVQVITGNLWNAGTEANVYMTLYGDRGDTGVRQLYPGKRKSVFEKGNVDTFYIEAVSLGHLRRLIIGHDGTSAGQGWFLEKITVKEQGARDENLFYCGKWLDEGEDDGKIVRELKVQEEYIDDIIEKRNFEFEKWKFEKDCQIKLFSSVTEKAIRVKNGMTVDALANPDDKANVFVVVSKRAGMIRVFANVLHPNNYLAIDNSRVTLLSKPGAYTEFRVRVQDDKTVMFESVKNALQFLTFTESGKIGDTRGILDKEPIRRFHVYCKGIRDDMAQFIIEKHPEKGYVSLQSNLQRGLYIGMKPDGRIWPTVDTGVNNIWFFPEVVEYQLEQEVQDYIKDKEDTQVQQPLDSSHADGDWSIQVSSLETLENADVAIVVYGDKGNSGPIILGAPPGKSLFVAGNNDEFRANLAKVGKISKIRLELIPKSYKKLPSWKVKEVKMTDLNTKESLTFYFHRWLSREEEDLEIMREKPAKRAGEESLSLTKYKLTTITGNEQGSDTNAEVYVILYGEHGDTGRRVLIKSNKGKKFQCGQDDMFEIEAVSLGKLQKLIIGHDGTGAGEGWYLEKVIIKETEESVFQCDKWLDTSKEDRKIERTLLVKESVQIFTAEPILEEEDEQAKSVKKKEVEAVQKIQTTKEPLSVYQVEVKTGSDANANTNSNVYICIYGENGDSGKQTLSSSITSRKPVSSWCYLKLSQSDNSTNIYWYVEQYILHLIFQTDVFKLEVKDLGKIDKIVIGHDGKGADSGWYLDDVTVIKKEREDNQKYYFPCARWLDENVGDKKTEVELLPKKEEEKSRLENIPFDKRKKSYFTEEGAYKLWVKTAEDSKPANGGKVVFTLYGSKGKSEDITLFSANPTAKLFEPGNIDEFEVTVI</sequence>
<dbReference type="InterPro" id="IPR052970">
    <property type="entry name" value="Inner_ear_hair_cell_LOXHD"/>
</dbReference>
<evidence type="ECO:0000259" key="5">
    <source>
        <dbReference type="PROSITE" id="PS50309"/>
    </source>
</evidence>
<dbReference type="InterPro" id="IPR003533">
    <property type="entry name" value="Doublecortin_dom"/>
</dbReference>
<dbReference type="CDD" id="cd17070">
    <property type="entry name" value="DCX2_RP_like"/>
    <property type="match status" value="1"/>
</dbReference>
<dbReference type="Proteomes" id="UP001217089">
    <property type="component" value="Unassembled WGS sequence"/>
</dbReference>
<dbReference type="Pfam" id="PF03607">
    <property type="entry name" value="DCX"/>
    <property type="match status" value="2"/>
</dbReference>
<comment type="similarity">
    <text evidence="1">Belongs to the heparin-binding growth factors family.</text>
</comment>
<dbReference type="Gene3D" id="2.80.10.50">
    <property type="match status" value="1"/>
</dbReference>
<accession>A0ABQ9EP61</accession>
<dbReference type="EMBL" id="JARBDR010000813">
    <property type="protein sequence ID" value="KAJ8306151.1"/>
    <property type="molecule type" value="Genomic_DNA"/>
</dbReference>
<evidence type="ECO:0000256" key="1">
    <source>
        <dbReference type="ARBA" id="ARBA00007936"/>
    </source>
</evidence>
<dbReference type="SMART" id="SM00308">
    <property type="entry name" value="LH2"/>
    <property type="match status" value="3"/>
</dbReference>
<evidence type="ECO:0000256" key="2">
    <source>
        <dbReference type="PROSITE-ProRule" id="PRU00152"/>
    </source>
</evidence>
<dbReference type="SUPFAM" id="SSF89837">
    <property type="entry name" value="Doublecortin (DC)"/>
    <property type="match status" value="2"/>
</dbReference>
<reference evidence="6 7" key="1">
    <citation type="submission" date="2022-12" db="EMBL/GenBank/DDBJ databases">
        <title>Chromosome-level genome of Tegillarca granosa.</title>
        <authorList>
            <person name="Kim J."/>
        </authorList>
    </citation>
    <scope>NUCLEOTIDE SEQUENCE [LARGE SCALE GENOMIC DNA]</scope>
    <source>
        <strain evidence="6">Teg-2019</strain>
        <tissue evidence="6">Adductor muscle</tissue>
    </source>
</reference>
<feature type="domain" description="PLAT" evidence="4">
    <location>
        <begin position="897"/>
        <end position="1011"/>
    </location>
</feature>
<dbReference type="InterPro" id="IPR001024">
    <property type="entry name" value="PLAT/LH2_dom"/>
</dbReference>
<dbReference type="SUPFAM" id="SSF49723">
    <property type="entry name" value="Lipase/lipooxygenase domain (PLAT/LH2 domain)"/>
    <property type="match status" value="6"/>
</dbReference>
<dbReference type="InterPro" id="IPR002209">
    <property type="entry name" value="Fibroblast_GF_fam"/>
</dbReference>
<comment type="caution">
    <text evidence="6">The sequence shown here is derived from an EMBL/GenBank/DDBJ whole genome shotgun (WGS) entry which is preliminary data.</text>
</comment>
<dbReference type="Gene3D" id="2.60.60.20">
    <property type="entry name" value="PLAT/LH2 domain"/>
    <property type="match status" value="3"/>
</dbReference>
<feature type="domain" description="PLAT" evidence="4">
    <location>
        <begin position="1228"/>
        <end position="1287"/>
    </location>
</feature>
<dbReference type="Pfam" id="PF01477">
    <property type="entry name" value="PLAT"/>
    <property type="match status" value="5"/>
</dbReference>
<dbReference type="InterPro" id="IPR008996">
    <property type="entry name" value="IL1/FGF"/>
</dbReference>
<evidence type="ECO:0008006" key="8">
    <source>
        <dbReference type="Google" id="ProtNLM"/>
    </source>
</evidence>
<dbReference type="PROSITE" id="PS50095">
    <property type="entry name" value="PLAT"/>
    <property type="match status" value="6"/>
</dbReference>
<dbReference type="CDD" id="cd23312">
    <property type="entry name" value="beta-trefoil_FGF_RP1"/>
    <property type="match status" value="1"/>
</dbReference>
<name>A0ABQ9EP61_TEGGR</name>
<feature type="domain" description="Doublecortin" evidence="5">
    <location>
        <begin position="162"/>
        <end position="238"/>
    </location>
</feature>
<feature type="domain" description="PLAT" evidence="4">
    <location>
        <begin position="1054"/>
        <end position="1201"/>
    </location>
</feature>
<dbReference type="InterPro" id="IPR036392">
    <property type="entry name" value="PLAT/LH2_dom_sf"/>
</dbReference>
<protein>
    <recommendedName>
        <fullName evidence="8">Lipoxygenase homology domain-containing protein 1</fullName>
    </recommendedName>
</protein>
<dbReference type="SMART" id="SM00537">
    <property type="entry name" value="DCX"/>
    <property type="match status" value="2"/>
</dbReference>
<organism evidence="6 7">
    <name type="scientific">Tegillarca granosa</name>
    <name type="common">Malaysian cockle</name>
    <name type="synonym">Anadara granosa</name>
    <dbReference type="NCBI Taxonomy" id="220873"/>
    <lineage>
        <taxon>Eukaryota</taxon>
        <taxon>Metazoa</taxon>
        <taxon>Spiralia</taxon>
        <taxon>Lophotrochozoa</taxon>
        <taxon>Mollusca</taxon>
        <taxon>Bivalvia</taxon>
        <taxon>Autobranchia</taxon>
        <taxon>Pteriomorphia</taxon>
        <taxon>Arcoida</taxon>
        <taxon>Arcoidea</taxon>
        <taxon>Arcidae</taxon>
        <taxon>Tegillarca</taxon>
    </lineage>
</organism>
<comment type="caution">
    <text evidence="2">Lacks conserved residue(s) required for the propagation of feature annotation.</text>
</comment>
<feature type="region of interest" description="Disordered" evidence="3">
    <location>
        <begin position="138"/>
        <end position="159"/>
    </location>
</feature>
<feature type="domain" description="PLAT" evidence="4">
    <location>
        <begin position="283"/>
        <end position="399"/>
    </location>
</feature>
<dbReference type="CDD" id="cd01756">
    <property type="entry name" value="PLAT_repeat"/>
    <property type="match status" value="4"/>
</dbReference>
<evidence type="ECO:0000256" key="3">
    <source>
        <dbReference type="SAM" id="MobiDB-lite"/>
    </source>
</evidence>
<keyword evidence="7" id="KW-1185">Reference proteome</keyword>